<keyword evidence="2" id="KW-1185">Reference proteome</keyword>
<accession>A0ABN7WIG9</accession>
<gene>
    <name evidence="1" type="ORF">GMARGA_LOCUS31271</name>
</gene>
<sequence length="47" mass="5351">MDKSVDGISNLRSSGIAYTDNIYISEKNQTLELLEKIVQELSNNEYN</sequence>
<reference evidence="1 2" key="1">
    <citation type="submission" date="2021-06" db="EMBL/GenBank/DDBJ databases">
        <authorList>
            <person name="Kallberg Y."/>
            <person name="Tangrot J."/>
            <person name="Rosling A."/>
        </authorList>
    </citation>
    <scope>NUCLEOTIDE SEQUENCE [LARGE SCALE GENOMIC DNA]</scope>
    <source>
        <strain evidence="1 2">120-4 pot B 10/14</strain>
    </source>
</reference>
<evidence type="ECO:0000313" key="1">
    <source>
        <dbReference type="EMBL" id="CAG8832880.1"/>
    </source>
</evidence>
<protein>
    <submittedName>
        <fullName evidence="1">16886_t:CDS:1</fullName>
    </submittedName>
</protein>
<name>A0ABN7WIG9_GIGMA</name>
<comment type="caution">
    <text evidence="1">The sequence shown here is derived from an EMBL/GenBank/DDBJ whole genome shotgun (WGS) entry which is preliminary data.</text>
</comment>
<proteinExistence type="predicted"/>
<dbReference type="Proteomes" id="UP000789901">
    <property type="component" value="Unassembled WGS sequence"/>
</dbReference>
<feature type="non-terminal residue" evidence="1">
    <location>
        <position position="47"/>
    </location>
</feature>
<organism evidence="1 2">
    <name type="scientific">Gigaspora margarita</name>
    <dbReference type="NCBI Taxonomy" id="4874"/>
    <lineage>
        <taxon>Eukaryota</taxon>
        <taxon>Fungi</taxon>
        <taxon>Fungi incertae sedis</taxon>
        <taxon>Mucoromycota</taxon>
        <taxon>Glomeromycotina</taxon>
        <taxon>Glomeromycetes</taxon>
        <taxon>Diversisporales</taxon>
        <taxon>Gigasporaceae</taxon>
        <taxon>Gigaspora</taxon>
    </lineage>
</organism>
<dbReference type="EMBL" id="CAJVQB010046261">
    <property type="protein sequence ID" value="CAG8832880.1"/>
    <property type="molecule type" value="Genomic_DNA"/>
</dbReference>
<evidence type="ECO:0000313" key="2">
    <source>
        <dbReference type="Proteomes" id="UP000789901"/>
    </source>
</evidence>